<dbReference type="Gene3D" id="3.90.190.20">
    <property type="entry name" value="Mur ligase, C-terminal domain"/>
    <property type="match status" value="1"/>
</dbReference>
<dbReference type="GO" id="GO:0009254">
    <property type="term" value="P:peptidoglycan turnover"/>
    <property type="evidence" value="ECO:0007669"/>
    <property type="project" value="UniProtKB-UniRule"/>
</dbReference>
<protein>
    <recommendedName>
        <fullName evidence="9">UDP-N-acetylmuramate--L-alanyl-gamma-D-glutamyl-meso-2,6-diaminoheptandioate ligase</fullName>
        <ecNumber evidence="9">6.3.2.45</ecNumber>
    </recommendedName>
    <alternativeName>
        <fullName evidence="9">Murein peptide ligase</fullName>
    </alternativeName>
    <alternativeName>
        <fullName evidence="9">UDP-N-acetylmuramate:L-alanyl-gamma-D-glutamyl-meso-diaminopimelate ligase</fullName>
    </alternativeName>
</protein>
<dbReference type="InterPro" id="IPR013221">
    <property type="entry name" value="Mur_ligase_cen"/>
</dbReference>
<dbReference type="InterPro" id="IPR000713">
    <property type="entry name" value="Mur_ligase_N"/>
</dbReference>
<keyword evidence="5 9" id="KW-0133">Cell shape</keyword>
<proteinExistence type="inferred from homology"/>
<gene>
    <name evidence="9 13" type="primary">mpl</name>
    <name evidence="13" type="ORF">CWE21_08290</name>
</gene>
<dbReference type="InterPro" id="IPR004101">
    <property type="entry name" value="Mur_ligase_C"/>
</dbReference>
<dbReference type="Gene3D" id="3.40.50.720">
    <property type="entry name" value="NAD(P)-binding Rossmann-like Domain"/>
    <property type="match status" value="1"/>
</dbReference>
<dbReference type="UniPathway" id="UPA00544"/>
<comment type="function">
    <text evidence="9">Reutilizes the intact tripeptide L-alanyl-gamma-D-glutamyl-meso-diaminopimelate by linking it to UDP-N-acetylmuramate.</text>
</comment>
<evidence type="ECO:0000256" key="6">
    <source>
        <dbReference type="ARBA" id="ARBA00022984"/>
    </source>
</evidence>
<comment type="similarity">
    <text evidence="9">Belongs to the MurCDEF family. Mpl subfamily.</text>
</comment>
<keyword evidence="7 9" id="KW-0131">Cell cycle</keyword>
<feature type="domain" description="Mur ligase N-terminal catalytic" evidence="10">
    <location>
        <begin position="2"/>
        <end position="97"/>
    </location>
</feature>
<dbReference type="InterPro" id="IPR036615">
    <property type="entry name" value="Mur_ligase_C_dom_sf"/>
</dbReference>
<dbReference type="EMBL" id="PIPT01000006">
    <property type="protein sequence ID" value="RUO47190.1"/>
    <property type="molecule type" value="Genomic_DNA"/>
</dbReference>
<evidence type="ECO:0000256" key="9">
    <source>
        <dbReference type="HAMAP-Rule" id="MF_02020"/>
    </source>
</evidence>
<dbReference type="PANTHER" id="PTHR43445">
    <property type="entry name" value="UDP-N-ACETYLMURAMATE--L-ALANINE LIGASE-RELATED"/>
    <property type="match status" value="1"/>
</dbReference>
<dbReference type="SUPFAM" id="SSF53623">
    <property type="entry name" value="MurD-like peptide ligases, catalytic domain"/>
    <property type="match status" value="1"/>
</dbReference>
<comment type="catalytic activity">
    <reaction evidence="9">
        <text>UDP-N-acetyl-alpha-D-muramate + L-alanyl-gamma-D-glutamyl-meso-2,6-diaminopimelate + ATP = UDP-N-acetyl-alpha-D-muramoyl-L-alanyl-gamma-D-glutamyl-meso-2,6-diaminopimelate + ADP + phosphate + H(+)</text>
        <dbReference type="Rhea" id="RHEA:29563"/>
        <dbReference type="ChEBI" id="CHEBI:15378"/>
        <dbReference type="ChEBI" id="CHEBI:30616"/>
        <dbReference type="ChEBI" id="CHEBI:43474"/>
        <dbReference type="ChEBI" id="CHEBI:61401"/>
        <dbReference type="ChEBI" id="CHEBI:70757"/>
        <dbReference type="ChEBI" id="CHEBI:83905"/>
        <dbReference type="ChEBI" id="CHEBI:456216"/>
        <dbReference type="EC" id="6.3.2.45"/>
    </reaction>
</comment>
<dbReference type="HAMAP" id="MF_02020">
    <property type="entry name" value="Mpl"/>
    <property type="match status" value="1"/>
</dbReference>
<evidence type="ECO:0000313" key="13">
    <source>
        <dbReference type="EMBL" id="RUO47190.1"/>
    </source>
</evidence>
<dbReference type="GO" id="GO:0008360">
    <property type="term" value="P:regulation of cell shape"/>
    <property type="evidence" value="ECO:0007669"/>
    <property type="project" value="UniProtKB-KW"/>
</dbReference>
<evidence type="ECO:0000256" key="7">
    <source>
        <dbReference type="ARBA" id="ARBA00023306"/>
    </source>
</evidence>
<evidence type="ECO:0000256" key="5">
    <source>
        <dbReference type="ARBA" id="ARBA00022960"/>
    </source>
</evidence>
<feature type="domain" description="Mur ligase C-terminal" evidence="11">
    <location>
        <begin position="310"/>
        <end position="428"/>
    </location>
</feature>
<comment type="cofactor">
    <cofactor evidence="9">
        <name>Mg(2+)</name>
        <dbReference type="ChEBI" id="CHEBI:18420"/>
    </cofactor>
</comment>
<evidence type="ECO:0000256" key="3">
    <source>
        <dbReference type="ARBA" id="ARBA00022741"/>
    </source>
</evidence>
<sequence>MHIHILGICGTFMGGIAALAKALGHHVTGSDAHVYPPMSDQLAALGIDVYQGYDASQLNPRPDLVIIGNVLSRGNEAVEAVLNQRIPYRSGAQWLHDELLQEKWVLAVAGTHGKTTTSSMLTWILAYAGYQPGFLVGGVLANFGCSAQLGNSDFFVIEADEYDTAFFDKRSKFVHYQPSTLILNNLEYDHADIFPDLAAIQTQFHHLVRIIPGHGQIIYPAQDDNLQAVLDKGCWSELKTLGGDWQFKLLSDDATQFEVRHGSESVVVEWQVVGAHNAANGVMAIAAAHHVGVPLDVAAAALGEFKNTKRRLELLGEPNKVAVYDDFAHHPTAIKLTLDALRAKVGKERIVAVLEPRSNTMKRGVHAAELAPALASADACYLLQPEGIEWQLSDYVPNANISHSVDELLAKLQRTLAPHEHVLIMSNGGFGGLHQRLLAALKEAEELTHESTE</sequence>
<dbReference type="SUPFAM" id="SSF51984">
    <property type="entry name" value="MurCD N-terminal domain"/>
    <property type="match status" value="1"/>
</dbReference>
<name>A0A432XEU1_9GAMM</name>
<keyword evidence="4 9" id="KW-0067">ATP-binding</keyword>
<evidence type="ECO:0000256" key="2">
    <source>
        <dbReference type="ARBA" id="ARBA00022618"/>
    </source>
</evidence>
<dbReference type="OrthoDB" id="9804126at2"/>
<organism evidence="13 14">
    <name type="scientific">Pseudidiomarina aquimaris</name>
    <dbReference type="NCBI Taxonomy" id="641841"/>
    <lineage>
        <taxon>Bacteria</taxon>
        <taxon>Pseudomonadati</taxon>
        <taxon>Pseudomonadota</taxon>
        <taxon>Gammaproteobacteria</taxon>
        <taxon>Alteromonadales</taxon>
        <taxon>Idiomarinaceae</taxon>
        <taxon>Pseudidiomarina</taxon>
    </lineage>
</organism>
<keyword evidence="1 9" id="KW-0436">Ligase</keyword>
<accession>A0A432XEU1</accession>
<keyword evidence="14" id="KW-1185">Reference proteome</keyword>
<dbReference type="Pfam" id="PF08245">
    <property type="entry name" value="Mur_ligase_M"/>
    <property type="match status" value="1"/>
</dbReference>
<keyword evidence="2 9" id="KW-0132">Cell division</keyword>
<dbReference type="RefSeq" id="WP_126833980.1">
    <property type="nucleotide sequence ID" value="NZ_PIPT01000006.1"/>
</dbReference>
<dbReference type="InterPro" id="IPR050061">
    <property type="entry name" value="MurCDEF_pg_biosynth"/>
</dbReference>
<dbReference type="NCBIfam" id="TIGR01081">
    <property type="entry name" value="mpl"/>
    <property type="match status" value="1"/>
</dbReference>
<feature type="domain" description="Mur ligase central" evidence="12">
    <location>
        <begin position="108"/>
        <end position="288"/>
    </location>
</feature>
<evidence type="ECO:0000256" key="8">
    <source>
        <dbReference type="ARBA" id="ARBA00023316"/>
    </source>
</evidence>
<evidence type="ECO:0000256" key="1">
    <source>
        <dbReference type="ARBA" id="ARBA00022598"/>
    </source>
</evidence>
<dbReference type="GO" id="GO:0005524">
    <property type="term" value="F:ATP binding"/>
    <property type="evidence" value="ECO:0007669"/>
    <property type="project" value="UniProtKB-UniRule"/>
</dbReference>
<dbReference type="Pfam" id="PF02875">
    <property type="entry name" value="Mur_ligase_C"/>
    <property type="match status" value="1"/>
</dbReference>
<evidence type="ECO:0000256" key="4">
    <source>
        <dbReference type="ARBA" id="ARBA00022840"/>
    </source>
</evidence>
<reference evidence="14" key="1">
    <citation type="journal article" date="2018" name="Front. Microbiol.">
        <title>Genome-Based Analysis Reveals the Taxonomy and Diversity of the Family Idiomarinaceae.</title>
        <authorList>
            <person name="Liu Y."/>
            <person name="Lai Q."/>
            <person name="Shao Z."/>
        </authorList>
    </citation>
    <scope>NUCLEOTIDE SEQUENCE [LARGE SCALE GENOMIC DNA]</scope>
    <source>
        <strain evidence="14">SW15</strain>
    </source>
</reference>
<keyword evidence="9" id="KW-0460">Magnesium</keyword>
<evidence type="ECO:0000259" key="11">
    <source>
        <dbReference type="Pfam" id="PF02875"/>
    </source>
</evidence>
<dbReference type="PANTHER" id="PTHR43445:SF5">
    <property type="entry name" value="UDP-N-ACETYLMURAMATE--L-ALANYL-GAMMA-D-GLUTAMYL-MESO-2,6-DIAMINOHEPTANDIOATE LIGASE"/>
    <property type="match status" value="1"/>
</dbReference>
<dbReference type="Proteomes" id="UP000286678">
    <property type="component" value="Unassembled WGS sequence"/>
</dbReference>
<dbReference type="GO" id="GO:0051301">
    <property type="term" value="P:cell division"/>
    <property type="evidence" value="ECO:0007669"/>
    <property type="project" value="UniProtKB-KW"/>
</dbReference>
<dbReference type="SUPFAM" id="SSF53244">
    <property type="entry name" value="MurD-like peptide ligases, peptide-binding domain"/>
    <property type="match status" value="1"/>
</dbReference>
<evidence type="ECO:0000259" key="12">
    <source>
        <dbReference type="Pfam" id="PF08245"/>
    </source>
</evidence>
<dbReference type="GO" id="GO:0106418">
    <property type="term" value="F:UDP-N-acetylmuramate-L-alanyl-gamma-D-glutamyl-meso-2,6-diaminoheptanedioate ligase activity"/>
    <property type="evidence" value="ECO:0007669"/>
    <property type="project" value="UniProtKB-EC"/>
</dbReference>
<keyword evidence="6 9" id="KW-0573">Peptidoglycan synthesis</keyword>
<dbReference type="GO" id="GO:0009252">
    <property type="term" value="P:peptidoglycan biosynthetic process"/>
    <property type="evidence" value="ECO:0007669"/>
    <property type="project" value="UniProtKB-UniRule"/>
</dbReference>
<dbReference type="Gene3D" id="3.40.1190.10">
    <property type="entry name" value="Mur-like, catalytic domain"/>
    <property type="match status" value="1"/>
</dbReference>
<keyword evidence="3 9" id="KW-0547">Nucleotide-binding</keyword>
<evidence type="ECO:0000313" key="14">
    <source>
        <dbReference type="Proteomes" id="UP000286678"/>
    </source>
</evidence>
<evidence type="ECO:0000259" key="10">
    <source>
        <dbReference type="Pfam" id="PF01225"/>
    </source>
</evidence>
<dbReference type="InterPro" id="IPR005757">
    <property type="entry name" value="Mpl"/>
</dbReference>
<dbReference type="GO" id="GO:0071555">
    <property type="term" value="P:cell wall organization"/>
    <property type="evidence" value="ECO:0007669"/>
    <property type="project" value="UniProtKB-KW"/>
</dbReference>
<comment type="pathway">
    <text evidence="9">Cell wall biogenesis; peptidoglycan recycling.</text>
</comment>
<comment type="caution">
    <text evidence="13">The sequence shown here is derived from an EMBL/GenBank/DDBJ whole genome shotgun (WGS) entry which is preliminary data.</text>
</comment>
<dbReference type="AlphaFoldDB" id="A0A432XEU1"/>
<dbReference type="InterPro" id="IPR036565">
    <property type="entry name" value="Mur-like_cat_sf"/>
</dbReference>
<dbReference type="EC" id="6.3.2.45" evidence="9"/>
<keyword evidence="8 9" id="KW-0961">Cell wall biogenesis/degradation</keyword>
<feature type="binding site" evidence="9">
    <location>
        <begin position="110"/>
        <end position="116"/>
    </location>
    <ligand>
        <name>ATP</name>
        <dbReference type="ChEBI" id="CHEBI:30616"/>
    </ligand>
</feature>
<dbReference type="Pfam" id="PF01225">
    <property type="entry name" value="Mur_ligase"/>
    <property type="match status" value="1"/>
</dbReference>